<dbReference type="InterPro" id="IPR025738">
    <property type="entry name" value="BatD"/>
</dbReference>
<sequence>MSAASPTQRWWRACAWLLLGVSSLAQAQPRAWLDRDAISDTDTVTLNIESDAGAPDYAPLQADFELSGQTSSRQVQWSQGAMQSRSSYGVALSPRRSGVLTIPALQVGAARTAPLQLTVAASAAATPAVPGNATAFVEMEVDDASPYVQQSVGVVVRLYYASQLLSGELGVDAPEGASMQRVGEDRSLVREINGRRYNLVERRYLLIPERSGPLVLPGARFNGRSAGGFFDDLFGGDGRLRANAPDRTLQVQAQPDAAPQPWLPLHDLRLRYTAAPTRARAGEAVTVVVEAVADGATRAQFPELPPLDAGPGAQVFAEPPQYDETFNGSTPRLTLTRRYSVVPRQPGTLVIPGPRMAWWDVRGRQARTAMLPDLSLAVAAGAPGTVPPPTALDTTSPLPGATASPSDAVTVAAAASRPWGWIAAAAGFAALWLLTLAWAWRRRRVAAPGASHAAVGPAASAQVPSRGELRRALDHEGLDEIVALLGRMGGVHGLDAVLARLADPAQRRALSDMQAARWSRDGGDATQARQALRRAFHDGPHWQPPQAAENTGLAPLYPSGH</sequence>
<proteinExistence type="predicted"/>
<name>A0AAP5AF11_9GAMM</name>
<evidence type="ECO:0000313" key="4">
    <source>
        <dbReference type="EMBL" id="MDQ1107594.1"/>
    </source>
</evidence>
<evidence type="ECO:0000313" key="5">
    <source>
        <dbReference type="Proteomes" id="UP001226084"/>
    </source>
</evidence>
<evidence type="ECO:0000256" key="2">
    <source>
        <dbReference type="SAM" id="Phobius"/>
    </source>
</evidence>
<reference evidence="4" key="1">
    <citation type="submission" date="2023-07" db="EMBL/GenBank/DDBJ databases">
        <title>Functional and genomic diversity of the sorghum phyllosphere microbiome.</title>
        <authorList>
            <person name="Shade A."/>
        </authorList>
    </citation>
    <scope>NUCLEOTIDE SEQUENCE</scope>
    <source>
        <strain evidence="4">SORGH_AS_0457</strain>
    </source>
</reference>
<dbReference type="AlphaFoldDB" id="A0AAP5AF11"/>
<keyword evidence="2" id="KW-0812">Transmembrane</keyword>
<dbReference type="PANTHER" id="PTHR40940">
    <property type="entry name" value="PROTEIN BATD-RELATED"/>
    <property type="match status" value="1"/>
</dbReference>
<evidence type="ECO:0000256" key="1">
    <source>
        <dbReference type="SAM" id="MobiDB-lite"/>
    </source>
</evidence>
<keyword evidence="2" id="KW-0472">Membrane</keyword>
<protein>
    <recommendedName>
        <fullName evidence="6">Protein BatD</fullName>
    </recommendedName>
</protein>
<feature type="region of interest" description="Disordered" evidence="1">
    <location>
        <begin position="538"/>
        <end position="561"/>
    </location>
</feature>
<feature type="chain" id="PRO_5043004168" description="Protein BatD" evidence="3">
    <location>
        <begin position="28"/>
        <end position="561"/>
    </location>
</feature>
<gene>
    <name evidence="4" type="ORF">QE424_000753</name>
</gene>
<dbReference type="RefSeq" id="WP_307106337.1">
    <property type="nucleotide sequence ID" value="NZ_JAUTAS010000001.1"/>
</dbReference>
<comment type="caution">
    <text evidence="4">The sequence shown here is derived from an EMBL/GenBank/DDBJ whole genome shotgun (WGS) entry which is preliminary data.</text>
</comment>
<dbReference type="Proteomes" id="UP001226084">
    <property type="component" value="Unassembled WGS sequence"/>
</dbReference>
<evidence type="ECO:0008006" key="6">
    <source>
        <dbReference type="Google" id="ProtNLM"/>
    </source>
</evidence>
<evidence type="ECO:0000256" key="3">
    <source>
        <dbReference type="SAM" id="SignalP"/>
    </source>
</evidence>
<dbReference type="Pfam" id="PF13584">
    <property type="entry name" value="BatD"/>
    <property type="match status" value="1"/>
</dbReference>
<organism evidence="4 5">
    <name type="scientific">Stenotrophomonas rhizophila</name>
    <dbReference type="NCBI Taxonomy" id="216778"/>
    <lineage>
        <taxon>Bacteria</taxon>
        <taxon>Pseudomonadati</taxon>
        <taxon>Pseudomonadota</taxon>
        <taxon>Gammaproteobacteria</taxon>
        <taxon>Lysobacterales</taxon>
        <taxon>Lysobacteraceae</taxon>
        <taxon>Stenotrophomonas</taxon>
    </lineage>
</organism>
<feature type="signal peptide" evidence="3">
    <location>
        <begin position="1"/>
        <end position="27"/>
    </location>
</feature>
<dbReference type="EMBL" id="JAUTAS010000001">
    <property type="protein sequence ID" value="MDQ1107594.1"/>
    <property type="molecule type" value="Genomic_DNA"/>
</dbReference>
<feature type="transmembrane region" description="Helical" evidence="2">
    <location>
        <begin position="419"/>
        <end position="440"/>
    </location>
</feature>
<dbReference type="PANTHER" id="PTHR40940:SF1">
    <property type="entry name" value="PROTEIN BATD"/>
    <property type="match status" value="1"/>
</dbReference>
<accession>A0AAP5AF11</accession>
<keyword evidence="2" id="KW-1133">Transmembrane helix</keyword>
<keyword evidence="3" id="KW-0732">Signal</keyword>